<name>A0A1J4KRT8_9EUKA</name>
<protein>
    <recommendedName>
        <fullName evidence="2">ATP-dependent helicase C-terminal domain-containing protein</fullName>
    </recommendedName>
</protein>
<dbReference type="GO" id="GO:0016818">
    <property type="term" value="F:hydrolase activity, acting on acid anhydrides, in phosphorus-containing anhydrides"/>
    <property type="evidence" value="ECO:0007669"/>
    <property type="project" value="InterPro"/>
</dbReference>
<dbReference type="Pfam" id="PF13307">
    <property type="entry name" value="Helicase_C_2"/>
    <property type="match status" value="1"/>
</dbReference>
<evidence type="ECO:0000313" key="3">
    <source>
        <dbReference type="EMBL" id="OHT12532.1"/>
    </source>
</evidence>
<feature type="compositionally biased region" description="Low complexity" evidence="1">
    <location>
        <begin position="377"/>
        <end position="391"/>
    </location>
</feature>
<gene>
    <name evidence="3" type="ORF">TRFO_17578</name>
</gene>
<dbReference type="RefSeq" id="XP_068365668.1">
    <property type="nucleotide sequence ID" value="XM_068499668.1"/>
</dbReference>
<sequence>MSDLTYTNLTNEVKIRKFDCILMGLAKMFETLLPEIPGGVLFFLPSYSVMAELTSFWKRNGFWKTINKIKHIFVEDRNNAELIYSKYIDFVERGDGGLLIGVCRGSMSEGMDFSDTQARAVFLFGIPYPSYMDLEVRMKRTYNDKMCVTANSTNSNTTNINNNNTRNDVNNAISGSEWYETQAFRGVFQAIGRCIRHQNDYGSIVIVDQRFPNFVSKFPRWVSQSFVNHIGISDIKARMHDFYKDMEIKFPKKVLFTRGQRVIFVCDNCGELVVDIPKIDVDEAEQTRKAGFLKFVEAGNSINCLFLSRNTKKKLYVQESVDYLWSEEDLIAYNMVKCKCGSKLGMFIAATTREDSNYINGYMFLLNRLKIANNADSSQQKNSSQKSPSRSRSQRKKDSQNDSGQMKLSFL</sequence>
<dbReference type="GeneID" id="94834372"/>
<dbReference type="GO" id="GO:1990918">
    <property type="term" value="P:double-strand break repair involved in meiotic recombination"/>
    <property type="evidence" value="ECO:0007669"/>
    <property type="project" value="TreeGrafter"/>
</dbReference>
<dbReference type="AlphaFoldDB" id="A0A1J4KRT8"/>
<dbReference type="GO" id="GO:0003678">
    <property type="term" value="F:DNA helicase activity"/>
    <property type="evidence" value="ECO:0007669"/>
    <property type="project" value="TreeGrafter"/>
</dbReference>
<dbReference type="VEuPathDB" id="TrichDB:TRFO_17578"/>
<dbReference type="EMBL" id="MLAK01000561">
    <property type="protein sequence ID" value="OHT12532.1"/>
    <property type="molecule type" value="Genomic_DNA"/>
</dbReference>
<reference evidence="3" key="1">
    <citation type="submission" date="2016-10" db="EMBL/GenBank/DDBJ databases">
        <authorList>
            <person name="Benchimol M."/>
            <person name="Almeida L.G."/>
            <person name="Vasconcelos A.T."/>
            <person name="Perreira-Neves A."/>
            <person name="Rosa I.A."/>
            <person name="Tasca T."/>
            <person name="Bogo M.R."/>
            <person name="de Souza W."/>
        </authorList>
    </citation>
    <scope>NUCLEOTIDE SEQUENCE [LARGE SCALE GENOMIC DNA]</scope>
    <source>
        <strain evidence="3">K</strain>
    </source>
</reference>
<feature type="region of interest" description="Disordered" evidence="1">
    <location>
        <begin position="375"/>
        <end position="411"/>
    </location>
</feature>
<dbReference type="SMART" id="SM00491">
    <property type="entry name" value="HELICc2"/>
    <property type="match status" value="1"/>
</dbReference>
<dbReference type="InterPro" id="IPR027417">
    <property type="entry name" value="P-loop_NTPase"/>
</dbReference>
<feature type="compositionally biased region" description="Polar residues" evidence="1">
    <location>
        <begin position="401"/>
        <end position="411"/>
    </location>
</feature>
<dbReference type="GO" id="GO:0006289">
    <property type="term" value="P:nucleotide-excision repair"/>
    <property type="evidence" value="ECO:0007669"/>
    <property type="project" value="TreeGrafter"/>
</dbReference>
<accession>A0A1J4KRT8</accession>
<dbReference type="OrthoDB" id="267079at2759"/>
<keyword evidence="4" id="KW-1185">Reference proteome</keyword>
<dbReference type="Gene3D" id="3.40.50.300">
    <property type="entry name" value="P-loop containing nucleotide triphosphate hydrolases"/>
    <property type="match status" value="1"/>
</dbReference>
<proteinExistence type="predicted"/>
<feature type="domain" description="ATP-dependent helicase C-terminal" evidence="2">
    <location>
        <begin position="47"/>
        <end position="213"/>
    </location>
</feature>
<dbReference type="Proteomes" id="UP000179807">
    <property type="component" value="Unassembled WGS sequence"/>
</dbReference>
<dbReference type="PANTHER" id="PTHR11472">
    <property type="entry name" value="DNA REPAIR DEAD HELICASE RAD3/XP-D SUBFAMILY MEMBER"/>
    <property type="match status" value="1"/>
</dbReference>
<dbReference type="GO" id="GO:0003676">
    <property type="term" value="F:nucleic acid binding"/>
    <property type="evidence" value="ECO:0007669"/>
    <property type="project" value="InterPro"/>
</dbReference>
<dbReference type="InterPro" id="IPR045028">
    <property type="entry name" value="DinG/Rad3-like"/>
</dbReference>
<evidence type="ECO:0000313" key="4">
    <source>
        <dbReference type="Proteomes" id="UP000179807"/>
    </source>
</evidence>
<evidence type="ECO:0000259" key="2">
    <source>
        <dbReference type="SMART" id="SM00491"/>
    </source>
</evidence>
<dbReference type="GO" id="GO:0005634">
    <property type="term" value="C:nucleus"/>
    <property type="evidence" value="ECO:0007669"/>
    <property type="project" value="TreeGrafter"/>
</dbReference>
<evidence type="ECO:0000256" key="1">
    <source>
        <dbReference type="SAM" id="MobiDB-lite"/>
    </source>
</evidence>
<dbReference type="GO" id="GO:0005524">
    <property type="term" value="F:ATP binding"/>
    <property type="evidence" value="ECO:0007669"/>
    <property type="project" value="InterPro"/>
</dbReference>
<dbReference type="InterPro" id="IPR006555">
    <property type="entry name" value="ATP-dep_Helicase_C"/>
</dbReference>
<comment type="caution">
    <text evidence="3">The sequence shown here is derived from an EMBL/GenBank/DDBJ whole genome shotgun (WGS) entry which is preliminary data.</text>
</comment>
<organism evidence="3 4">
    <name type="scientific">Tritrichomonas foetus</name>
    <dbReference type="NCBI Taxonomy" id="1144522"/>
    <lineage>
        <taxon>Eukaryota</taxon>
        <taxon>Metamonada</taxon>
        <taxon>Parabasalia</taxon>
        <taxon>Tritrichomonadida</taxon>
        <taxon>Tritrichomonadidae</taxon>
        <taxon>Tritrichomonas</taxon>
    </lineage>
</organism>
<dbReference type="PANTHER" id="PTHR11472:SF47">
    <property type="entry name" value="FANCONI ANEMIA GROUP J PROTEIN"/>
    <property type="match status" value="1"/>
</dbReference>